<comment type="caution">
    <text evidence="12">The sequence shown here is derived from an EMBL/GenBank/DDBJ whole genome shotgun (WGS) entry which is preliminary data.</text>
</comment>
<dbReference type="PANTHER" id="PTHR44111">
    <property type="entry name" value="ELONGATOR COMPLEX PROTEIN 2"/>
    <property type="match status" value="1"/>
</dbReference>
<dbReference type="Pfam" id="PF00400">
    <property type="entry name" value="WD40"/>
    <property type="match status" value="4"/>
</dbReference>
<sequence length="874" mass="92710">MAEAIVERRYLSAGSNRYAGAADWSQDGLVAFGSDSNVCLWDPRDPRGISQILSGHTAHVRAVTFLPRHDGDKTLYLATGGDDKQLRLWAIDAASGSASCLQSVQEHSGPINRIAALLYPAAGNARRRIVVTGAADATVKVWAFDGAQVALLQTIKTARRFMPLAVALHGWDDGGLVLAVAGTTNAIHIFTASPPADDGNDAAAGPEFTPQAALPGHENWIGSLDFVREKPEPDSDVLLASASQDKYIRLWRIHQGTALSALNAGGLALTTDALTLTNKIHKISAGATRYCVMFEALLLGHEDWIYTARWNRAADGRLQLLSASADNSLAVWEPDPGSGIWITAARLGEISREKGATTATGSIGGFWTGLWSPGGAAVITLGRTGSWRRWDYDAAEDAWKQTFAVSGHTRAVTGVSWSPDGAYLLSTSSDQTTRLHAPWLAGPSASAGSAPSWHEMARPQIHGYDLNCISALGPTSFVSGADEKLMRVFAEPRAVARLLNRLAGAAAPLDQDPSASSSLSARLVPDAADMPVLGLSNKAVTDVAAPLPDAPADGAAGEPAELAPEQDAVRKVSALDALAHPPLEESLSRHTLWPETEKLYGHGYELSCLAATRDGGLIASACRASSLNHAVVRVFETARWTELHPPLPSHALTVTRLRFSEDDALLLSVGRDRAWAVWRRRRRGRQAGEGGERTNPLELAQANAKGHSRMVLDGAWAPVVRLPAPEGTGAGDGAEAEAEVVRVFATAGRDKTVKVWVRKGDGEGVQFEPGPVVTEEHAVTAVDFVPEVTADGRLLLAVGTEAGRLAVLALRVAADGQGAKAEVVETWRVPAPLCLPKAVLQLAWRPRRGDAAAERELAIAGEDGSLRIYAFPGL</sequence>
<feature type="repeat" description="WD" evidence="11">
    <location>
        <begin position="647"/>
        <end position="678"/>
    </location>
</feature>
<feature type="repeat" description="WD" evidence="11">
    <location>
        <begin position="298"/>
        <end position="333"/>
    </location>
</feature>
<feature type="repeat" description="WD" evidence="11">
    <location>
        <begin position="53"/>
        <end position="99"/>
    </location>
</feature>
<feature type="repeat" description="WD" evidence="11">
    <location>
        <begin position="214"/>
        <end position="261"/>
    </location>
</feature>
<dbReference type="PROSITE" id="PS50294">
    <property type="entry name" value="WD_REPEATS_REGION"/>
    <property type="match status" value="2"/>
</dbReference>
<keyword evidence="6" id="KW-0963">Cytoplasm</keyword>
<dbReference type="SMART" id="SM00320">
    <property type="entry name" value="WD40"/>
    <property type="match status" value="11"/>
</dbReference>
<feature type="repeat" description="WD" evidence="11">
    <location>
        <begin position="405"/>
        <end position="435"/>
    </location>
</feature>
<keyword evidence="13" id="KW-1185">Reference proteome</keyword>
<dbReference type="EMBL" id="JAZGUE010000003">
    <property type="protein sequence ID" value="KAL2268666.1"/>
    <property type="molecule type" value="Genomic_DNA"/>
</dbReference>
<keyword evidence="9" id="KW-0677">Repeat</keyword>
<comment type="pathway">
    <text evidence="3">tRNA modification; 5-methoxycarbonylmethyl-2-thiouridine-tRNA biosynthesis.</text>
</comment>
<evidence type="ECO:0000256" key="4">
    <source>
        <dbReference type="ARBA" id="ARBA00005881"/>
    </source>
</evidence>
<evidence type="ECO:0000256" key="9">
    <source>
        <dbReference type="ARBA" id="ARBA00022737"/>
    </source>
</evidence>
<keyword evidence="8" id="KW-0819">tRNA processing</keyword>
<dbReference type="InterPro" id="IPR037289">
    <property type="entry name" value="Elp2"/>
</dbReference>
<dbReference type="Gene3D" id="2.130.10.10">
    <property type="entry name" value="YVTN repeat-like/Quinoprotein amine dehydrogenase"/>
    <property type="match status" value="3"/>
</dbReference>
<gene>
    <name evidence="12" type="ORF">VTJ83DRAFT_3512</name>
</gene>
<name>A0ABR4DE79_9PEZI</name>
<evidence type="ECO:0000256" key="7">
    <source>
        <dbReference type="ARBA" id="ARBA00022574"/>
    </source>
</evidence>
<comment type="similarity">
    <text evidence="4">Belongs to the WD repeat ELP2 family.</text>
</comment>
<evidence type="ECO:0000256" key="6">
    <source>
        <dbReference type="ARBA" id="ARBA00022490"/>
    </source>
</evidence>
<evidence type="ECO:0000256" key="5">
    <source>
        <dbReference type="ARBA" id="ARBA00020267"/>
    </source>
</evidence>
<evidence type="ECO:0000313" key="12">
    <source>
        <dbReference type="EMBL" id="KAL2268666.1"/>
    </source>
</evidence>
<organism evidence="12 13">
    <name type="scientific">Remersonia thermophila</name>
    <dbReference type="NCBI Taxonomy" id="72144"/>
    <lineage>
        <taxon>Eukaryota</taxon>
        <taxon>Fungi</taxon>
        <taxon>Dikarya</taxon>
        <taxon>Ascomycota</taxon>
        <taxon>Pezizomycotina</taxon>
        <taxon>Sordariomycetes</taxon>
        <taxon>Sordariomycetidae</taxon>
        <taxon>Sordariales</taxon>
        <taxon>Sordariales incertae sedis</taxon>
        <taxon>Remersonia</taxon>
    </lineage>
</organism>
<proteinExistence type="inferred from homology"/>
<dbReference type="SUPFAM" id="SSF50978">
    <property type="entry name" value="WD40 repeat-like"/>
    <property type="match status" value="3"/>
</dbReference>
<dbReference type="PANTHER" id="PTHR44111:SF1">
    <property type="entry name" value="ELONGATOR COMPLEX PROTEIN 2"/>
    <property type="match status" value="1"/>
</dbReference>
<dbReference type="InterPro" id="IPR015943">
    <property type="entry name" value="WD40/YVTN_repeat-like_dom_sf"/>
</dbReference>
<evidence type="ECO:0000256" key="2">
    <source>
        <dbReference type="ARBA" id="ARBA00004496"/>
    </source>
</evidence>
<evidence type="ECO:0000256" key="3">
    <source>
        <dbReference type="ARBA" id="ARBA00005043"/>
    </source>
</evidence>
<dbReference type="InterPro" id="IPR036322">
    <property type="entry name" value="WD40_repeat_dom_sf"/>
</dbReference>
<dbReference type="GeneID" id="98124543"/>
<evidence type="ECO:0000256" key="10">
    <source>
        <dbReference type="ARBA" id="ARBA00023242"/>
    </source>
</evidence>
<dbReference type="Proteomes" id="UP001600064">
    <property type="component" value="Unassembled WGS sequence"/>
</dbReference>
<dbReference type="InterPro" id="IPR001680">
    <property type="entry name" value="WD40_rpt"/>
</dbReference>
<accession>A0ABR4DE79</accession>
<reference evidence="12 13" key="1">
    <citation type="journal article" date="2024" name="Commun. Biol.">
        <title>Comparative genomic analysis of thermophilic fungi reveals convergent evolutionary adaptations and gene losses.</title>
        <authorList>
            <person name="Steindorff A.S."/>
            <person name="Aguilar-Pontes M.V."/>
            <person name="Robinson A.J."/>
            <person name="Andreopoulos B."/>
            <person name="LaButti K."/>
            <person name="Kuo A."/>
            <person name="Mondo S."/>
            <person name="Riley R."/>
            <person name="Otillar R."/>
            <person name="Haridas S."/>
            <person name="Lipzen A."/>
            <person name="Grimwood J."/>
            <person name="Schmutz J."/>
            <person name="Clum A."/>
            <person name="Reid I.D."/>
            <person name="Moisan M.C."/>
            <person name="Butler G."/>
            <person name="Nguyen T.T.M."/>
            <person name="Dewar K."/>
            <person name="Conant G."/>
            <person name="Drula E."/>
            <person name="Henrissat B."/>
            <person name="Hansel C."/>
            <person name="Singer S."/>
            <person name="Hutchinson M.I."/>
            <person name="de Vries R.P."/>
            <person name="Natvig D.O."/>
            <person name="Powell A.J."/>
            <person name="Tsang A."/>
            <person name="Grigoriev I.V."/>
        </authorList>
    </citation>
    <scope>NUCLEOTIDE SEQUENCE [LARGE SCALE GENOMIC DNA]</scope>
    <source>
        <strain evidence="12 13">ATCC 22073</strain>
    </source>
</reference>
<dbReference type="RefSeq" id="XP_070867390.1">
    <property type="nucleotide sequence ID" value="XM_071009899.1"/>
</dbReference>
<evidence type="ECO:0000256" key="11">
    <source>
        <dbReference type="PROSITE-ProRule" id="PRU00221"/>
    </source>
</evidence>
<evidence type="ECO:0000313" key="13">
    <source>
        <dbReference type="Proteomes" id="UP001600064"/>
    </source>
</evidence>
<keyword evidence="10" id="KW-0539">Nucleus</keyword>
<protein>
    <recommendedName>
        <fullName evidence="5">Elongator complex protein 2</fullName>
    </recommendedName>
</protein>
<evidence type="ECO:0000256" key="1">
    <source>
        <dbReference type="ARBA" id="ARBA00004123"/>
    </source>
</evidence>
<evidence type="ECO:0000256" key="8">
    <source>
        <dbReference type="ARBA" id="ARBA00022694"/>
    </source>
</evidence>
<comment type="subcellular location">
    <subcellularLocation>
        <location evidence="2">Cytoplasm</location>
    </subcellularLocation>
    <subcellularLocation>
        <location evidence="1">Nucleus</location>
    </subcellularLocation>
</comment>
<dbReference type="PROSITE" id="PS50082">
    <property type="entry name" value="WD_REPEATS_2"/>
    <property type="match status" value="5"/>
</dbReference>
<keyword evidence="7 11" id="KW-0853">WD repeat</keyword>